<name>A0A1H6TLS8_9LACT</name>
<dbReference type="EMBL" id="FNYW01000022">
    <property type="protein sequence ID" value="SEI80931.1"/>
    <property type="molecule type" value="Genomic_DNA"/>
</dbReference>
<keyword evidence="3" id="KW-1185">Reference proteome</keyword>
<dbReference type="Proteomes" id="UP000198564">
    <property type="component" value="Unassembled WGS sequence"/>
</dbReference>
<dbReference type="Pfam" id="PF05857">
    <property type="entry name" value="TraX"/>
    <property type="match status" value="1"/>
</dbReference>
<sequence length="197" mass="23165">MKKVFDNKLNTIKWLGIFTMTIDHIGFFLLPELIFLRIIGRIAFPCFLYSTIEGTKKTSHYVHYISRLFLLGLLSIPVTTNAINVLFLLGLFSLSIKYKRFAPIFGLLSVFAEYSIYGFLLGWCIYWLKEYNWKQGTVFFLITQLLTGVSIQFFSLLPLPLFITDKGFNLPKLPRYFFYFYYPLHQLALIIIAMRIY</sequence>
<dbReference type="RefSeq" id="WP_091634941.1">
    <property type="nucleotide sequence ID" value="NZ_FNYW01000022.1"/>
</dbReference>
<gene>
    <name evidence="2" type="ORF">SAMN04488113_1229</name>
</gene>
<dbReference type="AlphaFoldDB" id="A0A1H6TLS8"/>
<protein>
    <submittedName>
        <fullName evidence="2">TraX protein</fullName>
    </submittedName>
</protein>
<feature type="transmembrane region" description="Helical" evidence="1">
    <location>
        <begin position="176"/>
        <end position="196"/>
    </location>
</feature>
<keyword evidence="1" id="KW-0812">Transmembrane</keyword>
<evidence type="ECO:0000256" key="1">
    <source>
        <dbReference type="SAM" id="Phobius"/>
    </source>
</evidence>
<feature type="transmembrane region" description="Helical" evidence="1">
    <location>
        <begin position="64"/>
        <end position="92"/>
    </location>
</feature>
<feature type="transmembrane region" description="Helical" evidence="1">
    <location>
        <begin position="12"/>
        <end position="28"/>
    </location>
</feature>
<dbReference type="OrthoDB" id="9781069at2"/>
<organism evidence="2 3">
    <name type="scientific">Alkalibacterium gilvum</name>
    <dbReference type="NCBI Taxonomy" id="1130080"/>
    <lineage>
        <taxon>Bacteria</taxon>
        <taxon>Bacillati</taxon>
        <taxon>Bacillota</taxon>
        <taxon>Bacilli</taxon>
        <taxon>Lactobacillales</taxon>
        <taxon>Carnobacteriaceae</taxon>
        <taxon>Alkalibacterium</taxon>
    </lineage>
</organism>
<feature type="transmembrane region" description="Helical" evidence="1">
    <location>
        <begin position="104"/>
        <end position="126"/>
    </location>
</feature>
<feature type="transmembrane region" description="Helical" evidence="1">
    <location>
        <begin position="138"/>
        <end position="156"/>
    </location>
</feature>
<evidence type="ECO:0000313" key="2">
    <source>
        <dbReference type="EMBL" id="SEI80931.1"/>
    </source>
</evidence>
<dbReference type="InterPro" id="IPR008875">
    <property type="entry name" value="TraX"/>
</dbReference>
<keyword evidence="1" id="KW-0472">Membrane</keyword>
<reference evidence="3" key="1">
    <citation type="submission" date="2016-10" db="EMBL/GenBank/DDBJ databases">
        <authorList>
            <person name="Varghese N."/>
            <person name="Submissions S."/>
        </authorList>
    </citation>
    <scope>NUCLEOTIDE SEQUENCE [LARGE SCALE GENOMIC DNA]</scope>
    <source>
        <strain evidence="3">DSM 25751</strain>
    </source>
</reference>
<evidence type="ECO:0000313" key="3">
    <source>
        <dbReference type="Proteomes" id="UP000198564"/>
    </source>
</evidence>
<proteinExistence type="predicted"/>
<keyword evidence="1" id="KW-1133">Transmembrane helix</keyword>
<accession>A0A1H6TLS8</accession>
<dbReference type="STRING" id="1130080.SAMN04488113_1229"/>